<dbReference type="AlphaFoldDB" id="A0AAU9JP00"/>
<dbReference type="GO" id="GO:0006397">
    <property type="term" value="P:mRNA processing"/>
    <property type="evidence" value="ECO:0007669"/>
    <property type="project" value="UniProtKB-KW"/>
</dbReference>
<dbReference type="InterPro" id="IPR035979">
    <property type="entry name" value="RBD_domain_sf"/>
</dbReference>
<accession>A0AAU9JP00</accession>
<dbReference type="InterPro" id="IPR012677">
    <property type="entry name" value="Nucleotide-bd_a/b_plait_sf"/>
</dbReference>
<dbReference type="EMBL" id="CAJZBQ010000046">
    <property type="protein sequence ID" value="CAG9328634.1"/>
    <property type="molecule type" value="Genomic_DNA"/>
</dbReference>
<organism evidence="7 8">
    <name type="scientific">Blepharisma stoltei</name>
    <dbReference type="NCBI Taxonomy" id="1481888"/>
    <lineage>
        <taxon>Eukaryota</taxon>
        <taxon>Sar</taxon>
        <taxon>Alveolata</taxon>
        <taxon>Ciliophora</taxon>
        <taxon>Postciliodesmatophora</taxon>
        <taxon>Heterotrichea</taxon>
        <taxon>Heterotrichida</taxon>
        <taxon>Blepharismidae</taxon>
        <taxon>Blepharisma</taxon>
    </lineage>
</organism>
<evidence type="ECO:0000256" key="3">
    <source>
        <dbReference type="ARBA" id="ARBA00023187"/>
    </source>
</evidence>
<feature type="domain" description="RRM" evidence="6">
    <location>
        <begin position="305"/>
        <end position="381"/>
    </location>
</feature>
<dbReference type="SUPFAM" id="SSF54928">
    <property type="entry name" value="RNA-binding domain, RBD"/>
    <property type="match status" value="2"/>
</dbReference>
<feature type="compositionally biased region" description="Basic and acidic residues" evidence="5">
    <location>
        <begin position="1"/>
        <end position="33"/>
    </location>
</feature>
<keyword evidence="3" id="KW-0508">mRNA splicing</keyword>
<dbReference type="Gene3D" id="3.30.70.330">
    <property type="match status" value="2"/>
</dbReference>
<reference evidence="7" key="1">
    <citation type="submission" date="2021-09" db="EMBL/GenBank/DDBJ databases">
        <authorList>
            <consortium name="AG Swart"/>
            <person name="Singh M."/>
            <person name="Singh A."/>
            <person name="Seah K."/>
            <person name="Emmerich C."/>
        </authorList>
    </citation>
    <scope>NUCLEOTIDE SEQUENCE</scope>
    <source>
        <strain evidence="7">ATCC30299</strain>
    </source>
</reference>
<feature type="compositionally biased region" description="Basic and acidic residues" evidence="5">
    <location>
        <begin position="41"/>
        <end position="57"/>
    </location>
</feature>
<feature type="region of interest" description="Disordered" evidence="5">
    <location>
        <begin position="1"/>
        <end position="71"/>
    </location>
</feature>
<dbReference type="SMART" id="SM00360">
    <property type="entry name" value="RRM"/>
    <property type="match status" value="2"/>
</dbReference>
<evidence type="ECO:0000256" key="1">
    <source>
        <dbReference type="ARBA" id="ARBA00022664"/>
    </source>
</evidence>
<comment type="caution">
    <text evidence="7">The sequence shown here is derived from an EMBL/GenBank/DDBJ whole genome shotgun (WGS) entry which is preliminary data.</text>
</comment>
<sequence>MHRRREDNRREDNRRVDRRDDNRRDGNRRDDNRRRKSRSRSPQERYGYRKRERDPFPKRNKRRYSSSSLSSTDSEYLQTASWMVGRSRTRSPHPWLKQLAGSTAPKKDQDSELVWDGFQWVTRSNMSTANINQVIEANRRARRLGLSNVPFEYNLNENDIKDYLNKKMNEFRLNDQGNQNPVLKVWIDEDQPNACIAEFSSQEEATKALRLDGIKMLGRPLKVAKQEEIEGNEALGQTLGINQSVLSKHDDISTSAKAAATAVAAIQDIQGNSRNDFVVHHDYVKPKCRVLKICDFLDPKQTKKLPESEFRDMEADMKAEFETYGTVNYCTMVRPYKAKMGAEAGCVLIEFATPESAETARIKMIGKKFDKKDIRILEVPDDVFNDLKV</sequence>
<evidence type="ECO:0000256" key="2">
    <source>
        <dbReference type="ARBA" id="ARBA00022884"/>
    </source>
</evidence>
<dbReference type="Pfam" id="PF00076">
    <property type="entry name" value="RRM_1"/>
    <property type="match status" value="1"/>
</dbReference>
<feature type="region of interest" description="Disordered" evidence="5">
    <location>
        <begin position="84"/>
        <end position="108"/>
    </location>
</feature>
<dbReference type="InterPro" id="IPR000504">
    <property type="entry name" value="RRM_dom"/>
</dbReference>
<dbReference type="PROSITE" id="PS50102">
    <property type="entry name" value="RRM"/>
    <property type="match status" value="2"/>
</dbReference>
<dbReference type="GO" id="GO:0008380">
    <property type="term" value="P:RNA splicing"/>
    <property type="evidence" value="ECO:0007669"/>
    <property type="project" value="UniProtKB-KW"/>
</dbReference>
<feature type="domain" description="RRM" evidence="6">
    <location>
        <begin position="142"/>
        <end position="228"/>
    </location>
</feature>
<protein>
    <recommendedName>
        <fullName evidence="6">RRM domain-containing protein</fullName>
    </recommendedName>
</protein>
<evidence type="ECO:0000256" key="5">
    <source>
        <dbReference type="SAM" id="MobiDB-lite"/>
    </source>
</evidence>
<evidence type="ECO:0000259" key="6">
    <source>
        <dbReference type="PROSITE" id="PS50102"/>
    </source>
</evidence>
<evidence type="ECO:0000256" key="4">
    <source>
        <dbReference type="PROSITE-ProRule" id="PRU00176"/>
    </source>
</evidence>
<dbReference type="Proteomes" id="UP001162131">
    <property type="component" value="Unassembled WGS sequence"/>
</dbReference>
<dbReference type="PANTHER" id="PTHR23139">
    <property type="entry name" value="RNA-BINDING PROTEIN"/>
    <property type="match status" value="1"/>
</dbReference>
<keyword evidence="2 4" id="KW-0694">RNA-binding</keyword>
<gene>
    <name evidence="7" type="ORF">BSTOLATCC_MIC46627</name>
</gene>
<proteinExistence type="predicted"/>
<name>A0AAU9JP00_9CILI</name>
<keyword evidence="1" id="KW-0507">mRNA processing</keyword>
<dbReference type="GO" id="GO:0003723">
    <property type="term" value="F:RNA binding"/>
    <property type="evidence" value="ECO:0007669"/>
    <property type="project" value="UniProtKB-UniRule"/>
</dbReference>
<evidence type="ECO:0000313" key="7">
    <source>
        <dbReference type="EMBL" id="CAG9328634.1"/>
    </source>
</evidence>
<keyword evidence="8" id="KW-1185">Reference proteome</keyword>
<evidence type="ECO:0000313" key="8">
    <source>
        <dbReference type="Proteomes" id="UP001162131"/>
    </source>
</evidence>